<evidence type="ECO:0000313" key="3">
    <source>
        <dbReference type="EMBL" id="MBA5629057.1"/>
    </source>
</evidence>
<proteinExistence type="inferred from homology"/>
<accession>A0A838ZP06</accession>
<organism evidence="3 4">
    <name type="scientific">Moheibacter lacus</name>
    <dbReference type="NCBI Taxonomy" id="2745851"/>
    <lineage>
        <taxon>Bacteria</taxon>
        <taxon>Pseudomonadati</taxon>
        <taxon>Bacteroidota</taxon>
        <taxon>Flavobacteriia</taxon>
        <taxon>Flavobacteriales</taxon>
        <taxon>Weeksellaceae</taxon>
        <taxon>Moheibacter</taxon>
    </lineage>
</organism>
<comment type="similarity">
    <text evidence="1 2">Belongs to the ArsC family.</text>
</comment>
<name>A0A838ZP06_9FLAO</name>
<dbReference type="PANTHER" id="PTHR30041">
    <property type="entry name" value="ARSENATE REDUCTASE"/>
    <property type="match status" value="1"/>
</dbReference>
<dbReference type="AlphaFoldDB" id="A0A838ZP06"/>
<sequence>MKKIYYLQTCDTCRRIMKELDFSGFEKQEIKTEPITAKQLDEMKKLSGSYEALFSRRAKKYKEMGLKDENLSEKDFQHYILNDYTFLKRPVIIDGNQIFIGNEKKNLAALALHLEKN</sequence>
<protein>
    <submittedName>
        <fullName evidence="3">Arsenate reductase</fullName>
    </submittedName>
</protein>
<dbReference type="InterPro" id="IPR036249">
    <property type="entry name" value="Thioredoxin-like_sf"/>
</dbReference>
<dbReference type="Proteomes" id="UP000552241">
    <property type="component" value="Unassembled WGS sequence"/>
</dbReference>
<dbReference type="PROSITE" id="PS51353">
    <property type="entry name" value="ARSC"/>
    <property type="match status" value="1"/>
</dbReference>
<keyword evidence="4" id="KW-1185">Reference proteome</keyword>
<dbReference type="RefSeq" id="WP_182042624.1">
    <property type="nucleotide sequence ID" value="NZ_JACDZE010000001.1"/>
</dbReference>
<dbReference type="EMBL" id="JACDZE010000001">
    <property type="protein sequence ID" value="MBA5629057.1"/>
    <property type="molecule type" value="Genomic_DNA"/>
</dbReference>
<dbReference type="Pfam" id="PF03960">
    <property type="entry name" value="ArsC"/>
    <property type="match status" value="1"/>
</dbReference>
<evidence type="ECO:0000256" key="1">
    <source>
        <dbReference type="ARBA" id="ARBA00007198"/>
    </source>
</evidence>
<dbReference type="InterPro" id="IPR006660">
    <property type="entry name" value="Arsenate_reductase-like"/>
</dbReference>
<evidence type="ECO:0000313" key="4">
    <source>
        <dbReference type="Proteomes" id="UP000552241"/>
    </source>
</evidence>
<reference evidence="3 4" key="1">
    <citation type="submission" date="2020-07" db="EMBL/GenBank/DDBJ databases">
        <title>Moheibacter lacus sp. nov., a member of the family Flavobacteriaceae isolated from freshwater lake sediment.</title>
        <authorList>
            <person name="Liu Y."/>
        </authorList>
    </citation>
    <scope>NUCLEOTIDE SEQUENCE [LARGE SCALE GENOMIC DNA]</scope>
    <source>
        <strain evidence="3 4">BDHS18</strain>
    </source>
</reference>
<dbReference type="Gene3D" id="3.40.30.10">
    <property type="entry name" value="Glutaredoxin"/>
    <property type="match status" value="1"/>
</dbReference>
<gene>
    <name evidence="3" type="ORF">HU137_04650</name>
</gene>
<evidence type="ECO:0000256" key="2">
    <source>
        <dbReference type="PROSITE-ProRule" id="PRU01282"/>
    </source>
</evidence>
<comment type="caution">
    <text evidence="3">The sequence shown here is derived from an EMBL/GenBank/DDBJ whole genome shotgun (WGS) entry which is preliminary data.</text>
</comment>
<dbReference type="PANTHER" id="PTHR30041:SF8">
    <property type="entry name" value="PROTEIN YFFB"/>
    <property type="match status" value="1"/>
</dbReference>
<dbReference type="SUPFAM" id="SSF52833">
    <property type="entry name" value="Thioredoxin-like"/>
    <property type="match status" value="1"/>
</dbReference>